<comment type="caution">
    <text evidence="1">The sequence shown here is derived from an EMBL/GenBank/DDBJ whole genome shotgun (WGS) entry which is preliminary data.</text>
</comment>
<protein>
    <submittedName>
        <fullName evidence="1">Uncharacterized protein</fullName>
    </submittedName>
</protein>
<evidence type="ECO:0000313" key="1">
    <source>
        <dbReference type="EMBL" id="GBR73810.1"/>
    </source>
</evidence>
<accession>A0A388TBY7</accession>
<dbReference type="EMBL" id="BGZN01000020">
    <property type="protein sequence ID" value="GBR73810.1"/>
    <property type="molecule type" value="Genomic_DNA"/>
</dbReference>
<organism evidence="1 2">
    <name type="scientific">Termititenax aidoneus</name>
    <dbReference type="NCBI Taxonomy" id="2218524"/>
    <lineage>
        <taxon>Bacteria</taxon>
        <taxon>Bacillati</taxon>
        <taxon>Candidatus Margulisiibacteriota</taxon>
        <taxon>Candidatus Termititenacia</taxon>
        <taxon>Candidatus Termititenacales</taxon>
        <taxon>Candidatus Termititenacaceae</taxon>
        <taxon>Candidatus Termititenax</taxon>
    </lineage>
</organism>
<sequence length="245" mass="27116">MRYLYTDSPAVDAAGKGDQFQLNNNKDLAIKNTLDNLDKGGHGFAVKNDGQEYIVTPKNDEARNALKNHVNSLKEHGFKAVQENIDGSFSIAKEDVPDFVAPSKKPVDNEKMISSREESIDKFIEHRPMTSKSKFSPLTAFAPFVPLALSAFDNPLKITPLTDEQKAQHAENVVKAREIIAKLGLENEINVDDEAQINKIKGPLVMLQANKSSVLSDNNVRNALKEAGIHFGTWPSLDQLRPLEP</sequence>
<keyword evidence="2" id="KW-1185">Reference proteome</keyword>
<reference evidence="1 2" key="1">
    <citation type="journal article" date="2019" name="ISME J.">
        <title>Genome analyses of uncultured TG2/ZB3 bacteria in 'Margulisbacteria' specifically attached to ectosymbiotic spirochetes of protists in the termite gut.</title>
        <authorList>
            <person name="Utami Y.D."/>
            <person name="Kuwahara H."/>
            <person name="Igai K."/>
            <person name="Murakami T."/>
            <person name="Sugaya K."/>
            <person name="Morikawa T."/>
            <person name="Nagura Y."/>
            <person name="Yuki M."/>
            <person name="Deevong P."/>
            <person name="Inoue T."/>
            <person name="Kihara K."/>
            <person name="Lo N."/>
            <person name="Yamada A."/>
            <person name="Ohkuma M."/>
            <person name="Hongoh Y."/>
        </authorList>
    </citation>
    <scope>NUCLEOTIDE SEQUENCE [LARGE SCALE GENOMIC DNA]</scope>
    <source>
        <strain evidence="1">NkOx7-01</strain>
    </source>
</reference>
<dbReference type="AlphaFoldDB" id="A0A388TBY7"/>
<proteinExistence type="predicted"/>
<dbReference type="Proteomes" id="UP000269352">
    <property type="component" value="Unassembled WGS sequence"/>
</dbReference>
<evidence type="ECO:0000313" key="2">
    <source>
        <dbReference type="Proteomes" id="UP000269352"/>
    </source>
</evidence>
<name>A0A388TBY7_TERA1</name>
<gene>
    <name evidence="1" type="ORF">NO1_1100</name>
</gene>